<feature type="domain" description="OmpR/PhoB-type" evidence="11">
    <location>
        <begin position="134"/>
        <end position="232"/>
    </location>
</feature>
<evidence type="ECO:0000259" key="10">
    <source>
        <dbReference type="PROSITE" id="PS50110"/>
    </source>
</evidence>
<keyword evidence="5 9" id="KW-0238">DNA-binding</keyword>
<keyword evidence="6" id="KW-0804">Transcription</keyword>
<dbReference type="InterPro" id="IPR001867">
    <property type="entry name" value="OmpR/PhoB-type_DNA-bd"/>
</dbReference>
<evidence type="ECO:0000259" key="11">
    <source>
        <dbReference type="PROSITE" id="PS51755"/>
    </source>
</evidence>
<dbReference type="PANTHER" id="PTHR48111">
    <property type="entry name" value="REGULATOR OF RPOS"/>
    <property type="match status" value="1"/>
</dbReference>
<proteinExistence type="predicted"/>
<evidence type="ECO:0000256" key="5">
    <source>
        <dbReference type="ARBA" id="ARBA00023125"/>
    </source>
</evidence>
<dbReference type="CDD" id="cd00383">
    <property type="entry name" value="trans_reg_C"/>
    <property type="match status" value="1"/>
</dbReference>
<feature type="modified residue" description="4-aspartylphosphate" evidence="8">
    <location>
        <position position="60"/>
    </location>
</feature>
<evidence type="ECO:0000256" key="4">
    <source>
        <dbReference type="ARBA" id="ARBA00023015"/>
    </source>
</evidence>
<evidence type="ECO:0000313" key="12">
    <source>
        <dbReference type="EMBL" id="EEG36057.1"/>
    </source>
</evidence>
<dbReference type="PROSITE" id="PS51755">
    <property type="entry name" value="OMPR_PHOB"/>
    <property type="match status" value="1"/>
</dbReference>
<reference evidence="12 13" key="2">
    <citation type="submission" date="2009-02" db="EMBL/GenBank/DDBJ databases">
        <title>Draft genome sequence of Eubacterium hallii (DSM 3353).</title>
        <authorList>
            <person name="Sudarsanam P."/>
            <person name="Ley R."/>
            <person name="Guruge J."/>
            <person name="Turnbaugh P.J."/>
            <person name="Mahowald M."/>
            <person name="Liep D."/>
            <person name="Gordon J."/>
        </authorList>
    </citation>
    <scope>NUCLEOTIDE SEQUENCE [LARGE SCALE GENOMIC DNA]</scope>
    <source>
        <strain evidence="12 13">DSM 3353</strain>
    </source>
</reference>
<evidence type="ECO:0000256" key="6">
    <source>
        <dbReference type="ARBA" id="ARBA00023163"/>
    </source>
</evidence>
<dbReference type="InterPro" id="IPR011006">
    <property type="entry name" value="CheY-like_superfamily"/>
</dbReference>
<dbReference type="GO" id="GO:0032993">
    <property type="term" value="C:protein-DNA complex"/>
    <property type="evidence" value="ECO:0007669"/>
    <property type="project" value="TreeGrafter"/>
</dbReference>
<evidence type="ECO:0000313" key="13">
    <source>
        <dbReference type="Proteomes" id="UP000003174"/>
    </source>
</evidence>
<dbReference type="Pfam" id="PF00072">
    <property type="entry name" value="Response_reg"/>
    <property type="match status" value="1"/>
</dbReference>
<dbReference type="GO" id="GO:0005829">
    <property type="term" value="C:cytosol"/>
    <property type="evidence" value="ECO:0007669"/>
    <property type="project" value="TreeGrafter"/>
</dbReference>
<dbReference type="GO" id="GO:0000156">
    <property type="term" value="F:phosphorelay response regulator activity"/>
    <property type="evidence" value="ECO:0007669"/>
    <property type="project" value="TreeGrafter"/>
</dbReference>
<keyword evidence="4" id="KW-0805">Transcription regulation</keyword>
<protein>
    <recommendedName>
        <fullName evidence="1">Stage 0 sporulation protein A homolog</fullName>
    </recommendedName>
</protein>
<accession>C0EXB6</accession>
<dbReference type="SMART" id="SM00448">
    <property type="entry name" value="REC"/>
    <property type="match status" value="1"/>
</dbReference>
<dbReference type="Gene3D" id="1.10.10.10">
    <property type="entry name" value="Winged helix-like DNA-binding domain superfamily/Winged helix DNA-binding domain"/>
    <property type="match status" value="1"/>
</dbReference>
<evidence type="ECO:0000256" key="3">
    <source>
        <dbReference type="ARBA" id="ARBA00023012"/>
    </source>
</evidence>
<dbReference type="Pfam" id="PF00486">
    <property type="entry name" value="Trans_reg_C"/>
    <property type="match status" value="1"/>
</dbReference>
<evidence type="ECO:0000256" key="8">
    <source>
        <dbReference type="PROSITE-ProRule" id="PRU00169"/>
    </source>
</evidence>
<dbReference type="eggNOG" id="COG0745">
    <property type="taxonomic scope" value="Bacteria"/>
</dbReference>
<feature type="domain" description="Response regulatory" evidence="10">
    <location>
        <begin position="12"/>
        <end position="125"/>
    </location>
</feature>
<dbReference type="GO" id="GO:0000976">
    <property type="term" value="F:transcription cis-regulatory region binding"/>
    <property type="evidence" value="ECO:0007669"/>
    <property type="project" value="TreeGrafter"/>
</dbReference>
<dbReference type="InterPro" id="IPR001789">
    <property type="entry name" value="Sig_transdc_resp-reg_receiver"/>
</dbReference>
<dbReference type="FunFam" id="1.10.10.10:FF:000005">
    <property type="entry name" value="Two-component system response regulator"/>
    <property type="match status" value="1"/>
</dbReference>
<dbReference type="GO" id="GO:0006355">
    <property type="term" value="P:regulation of DNA-templated transcription"/>
    <property type="evidence" value="ECO:0007669"/>
    <property type="project" value="InterPro"/>
</dbReference>
<dbReference type="FunFam" id="3.40.50.2300:FF:000002">
    <property type="entry name" value="DNA-binding response regulator PhoP"/>
    <property type="match status" value="1"/>
</dbReference>
<evidence type="ECO:0000256" key="2">
    <source>
        <dbReference type="ARBA" id="ARBA00022553"/>
    </source>
</evidence>
<keyword evidence="3" id="KW-0902">Two-component regulatory system</keyword>
<dbReference type="Gene3D" id="3.40.50.2300">
    <property type="match status" value="1"/>
</dbReference>
<dbReference type="SMART" id="SM00862">
    <property type="entry name" value="Trans_reg_C"/>
    <property type="match status" value="1"/>
</dbReference>
<dbReference type="SUPFAM" id="SSF52172">
    <property type="entry name" value="CheY-like"/>
    <property type="match status" value="1"/>
</dbReference>
<sequence length="232" mass="27189">MIKLRKEYKSMRMLIVEDEKDLCNILKKRLQKDYTIDICMDGEIAKDYLNTYTYDIILLDIMLPKIDGITLLKWLRNQKKTTPVLLLTAKSSIEERVNGLDSGADDYLIKPFAFEELQARLRVLLRRNIAADPSDILIYEDLVMDTKKKKVSRNGKEISLTTKEYKLLQYMMRNPGHVLSRDQLEQRGWDSTFEGGSNIIDVYIRYLRKKIDSDYEKKLIHTVYGKGYCLGE</sequence>
<dbReference type="InterPro" id="IPR039420">
    <property type="entry name" value="WalR-like"/>
</dbReference>
<dbReference type="PROSITE" id="PS50110">
    <property type="entry name" value="RESPONSE_REGULATORY"/>
    <property type="match status" value="1"/>
</dbReference>
<comment type="caution">
    <text evidence="12">The sequence shown here is derived from an EMBL/GenBank/DDBJ whole genome shotgun (WGS) entry which is preliminary data.</text>
</comment>
<organism evidence="12 13">
    <name type="scientific">Anaerobutyricum hallii DSM 3353</name>
    <dbReference type="NCBI Taxonomy" id="411469"/>
    <lineage>
        <taxon>Bacteria</taxon>
        <taxon>Bacillati</taxon>
        <taxon>Bacillota</taxon>
        <taxon>Clostridia</taxon>
        <taxon>Lachnospirales</taxon>
        <taxon>Lachnospiraceae</taxon>
        <taxon>Anaerobutyricum</taxon>
    </lineage>
</organism>
<dbReference type="Proteomes" id="UP000003174">
    <property type="component" value="Unassembled WGS sequence"/>
</dbReference>
<dbReference type="EMBL" id="ACEP01000093">
    <property type="protein sequence ID" value="EEG36057.1"/>
    <property type="molecule type" value="Genomic_DNA"/>
</dbReference>
<dbReference type="InterPro" id="IPR036388">
    <property type="entry name" value="WH-like_DNA-bd_sf"/>
</dbReference>
<comment type="function">
    <text evidence="7">May play the central regulatory role in sporulation. It may be an element of the effector pathway responsible for the activation of sporulation genes in response to nutritional stress. Spo0A may act in concert with spo0H (a sigma factor) to control the expression of some genes that are critical to the sporulation process.</text>
</comment>
<dbReference type="AlphaFoldDB" id="C0EXB6"/>
<gene>
    <name evidence="12" type="ORF">EUBHAL_02057</name>
</gene>
<feature type="DNA-binding region" description="OmpR/PhoB-type" evidence="9">
    <location>
        <begin position="134"/>
        <end position="232"/>
    </location>
</feature>
<dbReference type="PANTHER" id="PTHR48111:SF22">
    <property type="entry name" value="REGULATOR OF RPOS"/>
    <property type="match status" value="1"/>
</dbReference>
<evidence type="ECO:0000256" key="1">
    <source>
        <dbReference type="ARBA" id="ARBA00018672"/>
    </source>
</evidence>
<reference evidence="12 13" key="1">
    <citation type="submission" date="2009-01" db="EMBL/GenBank/DDBJ databases">
        <authorList>
            <person name="Fulton L."/>
            <person name="Clifton S."/>
            <person name="Fulton B."/>
            <person name="Xu J."/>
            <person name="Minx P."/>
            <person name="Pepin K.H."/>
            <person name="Johnson M."/>
            <person name="Bhonagiri V."/>
            <person name="Nash W.E."/>
            <person name="Mardis E.R."/>
            <person name="Wilson R.K."/>
        </authorList>
    </citation>
    <scope>NUCLEOTIDE SEQUENCE [LARGE SCALE GENOMIC DNA]</scope>
    <source>
        <strain evidence="12 13">DSM 3353</strain>
    </source>
</reference>
<keyword evidence="2 8" id="KW-0597">Phosphoprotein</keyword>
<evidence type="ECO:0000256" key="9">
    <source>
        <dbReference type="PROSITE-ProRule" id="PRU01091"/>
    </source>
</evidence>
<name>C0EXB6_9FIRM</name>
<evidence type="ECO:0000256" key="7">
    <source>
        <dbReference type="ARBA" id="ARBA00024867"/>
    </source>
</evidence>